<evidence type="ECO:0000313" key="4">
    <source>
        <dbReference type="Proteomes" id="UP001287356"/>
    </source>
</evidence>
<dbReference type="SUPFAM" id="SSF52949">
    <property type="entry name" value="Macro domain-like"/>
    <property type="match status" value="1"/>
</dbReference>
<organism evidence="3 4">
    <name type="scientific">Lasiosphaeria ovina</name>
    <dbReference type="NCBI Taxonomy" id="92902"/>
    <lineage>
        <taxon>Eukaryota</taxon>
        <taxon>Fungi</taxon>
        <taxon>Dikarya</taxon>
        <taxon>Ascomycota</taxon>
        <taxon>Pezizomycotina</taxon>
        <taxon>Sordariomycetes</taxon>
        <taxon>Sordariomycetidae</taxon>
        <taxon>Sordariales</taxon>
        <taxon>Lasiosphaeriaceae</taxon>
        <taxon>Lasiosphaeria</taxon>
    </lineage>
</organism>
<dbReference type="PANTHER" id="PTHR35596:SF1">
    <property type="entry name" value="MICROBIAL-TYPE PARG CATALYTIC DOMAIN-CONTAINING PROTEIN"/>
    <property type="match status" value="1"/>
</dbReference>
<gene>
    <name evidence="3" type="ORF">B0T24DRAFT_670779</name>
</gene>
<feature type="domain" description="Microbial-type PARG catalytic" evidence="2">
    <location>
        <begin position="78"/>
        <end position="103"/>
    </location>
</feature>
<dbReference type="AlphaFoldDB" id="A0AAE0JTZ3"/>
<dbReference type="Proteomes" id="UP001287356">
    <property type="component" value="Unassembled WGS sequence"/>
</dbReference>
<evidence type="ECO:0000259" key="2">
    <source>
        <dbReference type="Pfam" id="PF10021"/>
    </source>
</evidence>
<dbReference type="PANTHER" id="PTHR35596">
    <property type="entry name" value="DUF2263 DOMAIN-CONTAINING PROTEIN"/>
    <property type="match status" value="1"/>
</dbReference>
<dbReference type="Gene3D" id="3.40.220.10">
    <property type="entry name" value="Leucine Aminopeptidase, subunit E, domain 1"/>
    <property type="match status" value="1"/>
</dbReference>
<reference evidence="3" key="1">
    <citation type="journal article" date="2023" name="Mol. Phylogenet. Evol.">
        <title>Genome-scale phylogeny and comparative genomics of the fungal order Sordariales.</title>
        <authorList>
            <person name="Hensen N."/>
            <person name="Bonometti L."/>
            <person name="Westerberg I."/>
            <person name="Brannstrom I.O."/>
            <person name="Guillou S."/>
            <person name="Cros-Aarteil S."/>
            <person name="Calhoun S."/>
            <person name="Haridas S."/>
            <person name="Kuo A."/>
            <person name="Mondo S."/>
            <person name="Pangilinan J."/>
            <person name="Riley R."/>
            <person name="LaButti K."/>
            <person name="Andreopoulos B."/>
            <person name="Lipzen A."/>
            <person name="Chen C."/>
            <person name="Yan M."/>
            <person name="Daum C."/>
            <person name="Ng V."/>
            <person name="Clum A."/>
            <person name="Steindorff A."/>
            <person name="Ohm R.A."/>
            <person name="Martin F."/>
            <person name="Silar P."/>
            <person name="Natvig D.O."/>
            <person name="Lalanne C."/>
            <person name="Gautier V."/>
            <person name="Ament-Velasquez S.L."/>
            <person name="Kruys A."/>
            <person name="Hutchinson M.I."/>
            <person name="Powell A.J."/>
            <person name="Barry K."/>
            <person name="Miller A.N."/>
            <person name="Grigoriev I.V."/>
            <person name="Debuchy R."/>
            <person name="Gladieux P."/>
            <person name="Hiltunen Thoren M."/>
            <person name="Johannesson H."/>
        </authorList>
    </citation>
    <scope>NUCLEOTIDE SEQUENCE</scope>
    <source>
        <strain evidence="3">CBS 958.72</strain>
    </source>
</reference>
<dbReference type="InterPro" id="IPR019261">
    <property type="entry name" value="PARG_cat_microbial"/>
</dbReference>
<comment type="caution">
    <text evidence="3">The sequence shown here is derived from an EMBL/GenBank/DDBJ whole genome shotgun (WGS) entry which is preliminary data.</text>
</comment>
<dbReference type="InterPro" id="IPR043472">
    <property type="entry name" value="Macro_dom-like"/>
</dbReference>
<proteinExistence type="predicted"/>
<protein>
    <recommendedName>
        <fullName evidence="2">Microbial-type PARG catalytic domain-containing protein</fullName>
    </recommendedName>
</protein>
<dbReference type="Pfam" id="PF10021">
    <property type="entry name" value="PARG_cat_microb"/>
    <property type="match status" value="1"/>
</dbReference>
<evidence type="ECO:0000313" key="3">
    <source>
        <dbReference type="EMBL" id="KAK3361798.1"/>
    </source>
</evidence>
<keyword evidence="4" id="KW-1185">Reference proteome</keyword>
<accession>A0AAE0JTZ3</accession>
<evidence type="ECO:0000256" key="1">
    <source>
        <dbReference type="SAM" id="SignalP"/>
    </source>
</evidence>
<reference evidence="3" key="2">
    <citation type="submission" date="2023-06" db="EMBL/GenBank/DDBJ databases">
        <authorList>
            <consortium name="Lawrence Berkeley National Laboratory"/>
            <person name="Haridas S."/>
            <person name="Hensen N."/>
            <person name="Bonometti L."/>
            <person name="Westerberg I."/>
            <person name="Brannstrom I.O."/>
            <person name="Guillou S."/>
            <person name="Cros-Aarteil S."/>
            <person name="Calhoun S."/>
            <person name="Kuo A."/>
            <person name="Mondo S."/>
            <person name="Pangilinan J."/>
            <person name="Riley R."/>
            <person name="Labutti K."/>
            <person name="Andreopoulos B."/>
            <person name="Lipzen A."/>
            <person name="Chen C."/>
            <person name="Yanf M."/>
            <person name="Daum C."/>
            <person name="Ng V."/>
            <person name="Clum A."/>
            <person name="Steindorff A."/>
            <person name="Ohm R."/>
            <person name="Martin F."/>
            <person name="Silar P."/>
            <person name="Natvig D."/>
            <person name="Lalanne C."/>
            <person name="Gautier V."/>
            <person name="Ament-Velasquez S.L."/>
            <person name="Kruys A."/>
            <person name="Hutchinson M.I."/>
            <person name="Powell A.J."/>
            <person name="Barry K."/>
            <person name="Miller A.N."/>
            <person name="Grigoriev I.V."/>
            <person name="Debuchy R."/>
            <person name="Gladieux P."/>
            <person name="Thoren M.H."/>
            <person name="Johannesson H."/>
        </authorList>
    </citation>
    <scope>NUCLEOTIDE SEQUENCE</scope>
    <source>
        <strain evidence="3">CBS 958.72</strain>
    </source>
</reference>
<feature type="signal peptide" evidence="1">
    <location>
        <begin position="1"/>
        <end position="16"/>
    </location>
</feature>
<keyword evidence="1" id="KW-0732">Signal</keyword>
<name>A0AAE0JTZ3_9PEZI</name>
<dbReference type="EMBL" id="JAULSN010000010">
    <property type="protein sequence ID" value="KAK3361798.1"/>
    <property type="molecule type" value="Genomic_DNA"/>
</dbReference>
<sequence length="257" mass="28957">MMQALFLFFPAESALLSTLLKGLAMRPVPRPMAAAVKRQYAGRGECGWRERYADDGPGGAKVGHWSVQTPPLALPRRGWLNGALAQEEALCYRSSLALSLYRRDYPLRPTEAVYRPMCLLSASPSPTVPVCCIPRPAPPTSPMSPPSPVSAVRKPKVFSYPRDLGRRDSLDSLRIRDGDDGRRDYRIFRAVSTAGIDSHACRVFQNPPEDVAHCWLEVLREHEFKGNWWRNVCFAVFDPRNDGNFDIFKRVLDDKQV</sequence>
<feature type="chain" id="PRO_5042274133" description="Microbial-type PARG catalytic domain-containing protein" evidence="1">
    <location>
        <begin position="17"/>
        <end position="257"/>
    </location>
</feature>